<comment type="caution">
    <text evidence="1">The sequence shown here is derived from an EMBL/GenBank/DDBJ whole genome shotgun (WGS) entry which is preliminary data.</text>
</comment>
<accession>A0AAD4XXV5</accession>
<evidence type="ECO:0000313" key="2">
    <source>
        <dbReference type="Proteomes" id="UP001202328"/>
    </source>
</evidence>
<gene>
    <name evidence="1" type="ORF">MKW98_003128</name>
</gene>
<dbReference type="AlphaFoldDB" id="A0AAD4XXV5"/>
<dbReference type="EMBL" id="JAJJMB010001336">
    <property type="protein sequence ID" value="KAI3957407.1"/>
    <property type="molecule type" value="Genomic_DNA"/>
</dbReference>
<organism evidence="1 2">
    <name type="scientific">Papaver atlanticum</name>
    <dbReference type="NCBI Taxonomy" id="357466"/>
    <lineage>
        <taxon>Eukaryota</taxon>
        <taxon>Viridiplantae</taxon>
        <taxon>Streptophyta</taxon>
        <taxon>Embryophyta</taxon>
        <taxon>Tracheophyta</taxon>
        <taxon>Spermatophyta</taxon>
        <taxon>Magnoliopsida</taxon>
        <taxon>Ranunculales</taxon>
        <taxon>Papaveraceae</taxon>
        <taxon>Papaveroideae</taxon>
        <taxon>Papaver</taxon>
    </lineage>
</organism>
<protein>
    <submittedName>
        <fullName evidence="1">Uncharacterized protein</fullName>
    </submittedName>
</protein>
<sequence length="80" mass="9647">MGVSRFFFICCRDSSIEGKLGFLIQNRRLYSSFNCWKHEINMYTEIGLSGFLLRFTIFKELLIMKELWRWPMLSTSKPQR</sequence>
<reference evidence="1" key="1">
    <citation type="submission" date="2022-04" db="EMBL/GenBank/DDBJ databases">
        <title>A functionally conserved STORR gene fusion in Papaver species that diverged 16.8 million years ago.</title>
        <authorList>
            <person name="Catania T."/>
        </authorList>
    </citation>
    <scope>NUCLEOTIDE SEQUENCE</scope>
    <source>
        <strain evidence="1">S-188037</strain>
    </source>
</reference>
<evidence type="ECO:0000313" key="1">
    <source>
        <dbReference type="EMBL" id="KAI3957407.1"/>
    </source>
</evidence>
<keyword evidence="2" id="KW-1185">Reference proteome</keyword>
<name>A0AAD4XXV5_9MAGN</name>
<dbReference type="Proteomes" id="UP001202328">
    <property type="component" value="Unassembled WGS sequence"/>
</dbReference>
<proteinExistence type="predicted"/>